<keyword evidence="2" id="KW-1133">Transmembrane helix</keyword>
<name>A0A2M6NS81_9BACT</name>
<reference evidence="4" key="1">
    <citation type="submission" date="2017-09" db="EMBL/GenBank/DDBJ databases">
        <title>Depth-based differentiation of microbial function through sediment-hosted aquifers and enrichment of novel symbionts in the deep terrestrial subsurface.</title>
        <authorList>
            <person name="Probst A.J."/>
            <person name="Ladd B."/>
            <person name="Jarett J.K."/>
            <person name="Geller-Mcgrath D.E."/>
            <person name="Sieber C.M.K."/>
            <person name="Emerson J.B."/>
            <person name="Anantharaman K."/>
            <person name="Thomas B.C."/>
            <person name="Malmstrom R."/>
            <person name="Stieglmeier M."/>
            <person name="Klingl A."/>
            <person name="Woyke T."/>
            <person name="Ryan C.M."/>
            <person name="Banfield J.F."/>
        </authorList>
    </citation>
    <scope>NUCLEOTIDE SEQUENCE [LARGE SCALE GENOMIC DNA]</scope>
</reference>
<evidence type="ECO:0000313" key="4">
    <source>
        <dbReference type="Proteomes" id="UP000228756"/>
    </source>
</evidence>
<dbReference type="EMBL" id="PFCJ01000026">
    <property type="protein sequence ID" value="PIR72033.1"/>
    <property type="molecule type" value="Genomic_DNA"/>
</dbReference>
<dbReference type="SUPFAM" id="SSF101898">
    <property type="entry name" value="NHL repeat"/>
    <property type="match status" value="1"/>
</dbReference>
<accession>A0A2M6NS81</accession>
<evidence type="ECO:0000313" key="3">
    <source>
        <dbReference type="EMBL" id="PIR72033.1"/>
    </source>
</evidence>
<keyword evidence="2" id="KW-0472">Membrane</keyword>
<feature type="coiled-coil region" evidence="1">
    <location>
        <begin position="343"/>
        <end position="370"/>
    </location>
</feature>
<dbReference type="Proteomes" id="UP000228756">
    <property type="component" value="Unassembled WGS sequence"/>
</dbReference>
<keyword evidence="2" id="KW-0812">Transmembrane</keyword>
<evidence type="ECO:0000256" key="1">
    <source>
        <dbReference type="SAM" id="Coils"/>
    </source>
</evidence>
<protein>
    <recommendedName>
        <fullName evidence="5">PPM-type phosphatase domain-containing protein</fullName>
    </recommendedName>
</protein>
<dbReference type="AlphaFoldDB" id="A0A2M6NS81"/>
<evidence type="ECO:0008006" key="5">
    <source>
        <dbReference type="Google" id="ProtNLM"/>
    </source>
</evidence>
<sequence length="556" mass="63839">MQCSAAELIAHLNHLYYNKNIIVMQIFELHFNPKLKEEEIFDSFVFQPENVYEKKLGSLYMVGELQNTLPQNLKFLDKVAGVIKKNYYTLSAKSPEKALSNCLKKINEYLDQEIKKDNVSWLGNLNFAVLSLSNSSLTFTKSGELKILLLRKGQLIDIGKELDLREIEPYPIKIFLNIASGKLIENDAILVLTKDVFEFFQQQNLLVKLAQSENVDSKKIKEILPPHLFQKGGGAKVSGICFLAVVKPEDKKINPAPFFKKIVRANKIDKKWCGVKIKILSKIKLSKIKFPKIKLPHLKIPIKKSGTIIEKFQLKKNAKKKLVLIFTLIAVLIFGFFIFKEAGEKKEKAIKKSLTEIEDLEKLNKLEKIENPEIVPSPDPNLFFSFSSSLIKPPLFEFNFDLSASYLHNLYFLEKKTCRIIKYLYLGTENWAEPTIWKGADEHCAEPKAMVVDGSIWLLNSDNSLVRYYGGSWQETLKPDFFPSPENITKIETKKNLPYLYLLEPVNKRVIIIDKTGAIVRQFQSEKFDNLKNLAISEDGKTIYLLNDSEVYKIEI</sequence>
<keyword evidence="1" id="KW-0175">Coiled coil</keyword>
<comment type="caution">
    <text evidence="3">The sequence shown here is derived from an EMBL/GenBank/DDBJ whole genome shotgun (WGS) entry which is preliminary data.</text>
</comment>
<gene>
    <name evidence="3" type="ORF">COU42_02770</name>
</gene>
<proteinExistence type="predicted"/>
<organism evidence="3 4">
    <name type="scientific">Candidatus Nealsonbacteria bacterium CG10_big_fil_rev_8_21_14_0_10_36_24</name>
    <dbReference type="NCBI Taxonomy" id="1974710"/>
    <lineage>
        <taxon>Bacteria</taxon>
        <taxon>Candidatus Nealsoniibacteriota</taxon>
    </lineage>
</organism>
<feature type="transmembrane region" description="Helical" evidence="2">
    <location>
        <begin position="322"/>
        <end position="339"/>
    </location>
</feature>
<evidence type="ECO:0000256" key="2">
    <source>
        <dbReference type="SAM" id="Phobius"/>
    </source>
</evidence>